<organism evidence="1 2">
    <name type="scientific">Candidatus Avipropionibacterium avicola</name>
    <dbReference type="NCBI Taxonomy" id="2840701"/>
    <lineage>
        <taxon>Bacteria</taxon>
        <taxon>Bacillati</taxon>
        <taxon>Actinomycetota</taxon>
        <taxon>Actinomycetes</taxon>
        <taxon>Propionibacteriales</taxon>
        <taxon>Propionibacteriaceae</taxon>
        <taxon>Propionibacteriaceae incertae sedis</taxon>
        <taxon>Candidatus Avipropionibacterium</taxon>
    </lineage>
</organism>
<dbReference type="GO" id="GO:0006974">
    <property type="term" value="P:DNA damage response"/>
    <property type="evidence" value="ECO:0007669"/>
    <property type="project" value="TreeGrafter"/>
</dbReference>
<dbReference type="EMBL" id="DVLP01000363">
    <property type="protein sequence ID" value="HIT76364.1"/>
    <property type="molecule type" value="Genomic_DNA"/>
</dbReference>
<comment type="caution">
    <text evidence="1">The sequence shown here is derived from an EMBL/GenBank/DDBJ whole genome shotgun (WGS) entry which is preliminary data.</text>
</comment>
<dbReference type="Gene3D" id="3.30.110.170">
    <property type="entry name" value="Protein of unknown function (DUF541), domain 1"/>
    <property type="match status" value="1"/>
</dbReference>
<reference evidence="1" key="1">
    <citation type="submission" date="2020-10" db="EMBL/GenBank/DDBJ databases">
        <authorList>
            <person name="Gilroy R."/>
        </authorList>
    </citation>
    <scope>NUCLEOTIDE SEQUENCE</scope>
    <source>
        <strain evidence="1">ChiGjej1B1-24693</strain>
    </source>
</reference>
<dbReference type="InterPro" id="IPR007497">
    <property type="entry name" value="SIMPL/DUF541"/>
</dbReference>
<dbReference type="Gene3D" id="3.30.70.2970">
    <property type="entry name" value="Protein of unknown function (DUF541), domain 2"/>
    <property type="match status" value="1"/>
</dbReference>
<sequence>MGELTIVVNGTSQRELPAERVTVRLRVAADGPERDPVVNQVRALHAETTAQVEQLHDSGAVSWWSSDQLRAWGDRPWSNDGAQLPLVHHAAVEVLVRFVDFTALGQWLTETAAVDAIAVAGLHWELEEATTEELTAQVQTAAVHDAVARATRYAAALGHEQVEAVEITEPSDLSQPRMMAMSVRDTGGSGGGAAIELRPEDVTVRASVTARFRVLV</sequence>
<accession>A0A9D1GZI8</accession>
<proteinExistence type="predicted"/>
<dbReference type="AlphaFoldDB" id="A0A9D1GZI8"/>
<reference evidence="1" key="2">
    <citation type="journal article" date="2021" name="PeerJ">
        <title>Extensive microbial diversity within the chicken gut microbiome revealed by metagenomics and culture.</title>
        <authorList>
            <person name="Gilroy R."/>
            <person name="Ravi A."/>
            <person name="Getino M."/>
            <person name="Pursley I."/>
            <person name="Horton D.L."/>
            <person name="Alikhan N.F."/>
            <person name="Baker D."/>
            <person name="Gharbi K."/>
            <person name="Hall N."/>
            <person name="Watson M."/>
            <person name="Adriaenssens E.M."/>
            <person name="Foster-Nyarko E."/>
            <person name="Jarju S."/>
            <person name="Secka A."/>
            <person name="Antonio M."/>
            <person name="Oren A."/>
            <person name="Chaudhuri R.R."/>
            <person name="La Ragione R."/>
            <person name="Hildebrand F."/>
            <person name="Pallen M.J."/>
        </authorList>
    </citation>
    <scope>NUCLEOTIDE SEQUENCE</scope>
    <source>
        <strain evidence="1">ChiGjej1B1-24693</strain>
    </source>
</reference>
<gene>
    <name evidence="1" type="ORF">IAA98_12335</name>
</gene>
<evidence type="ECO:0000313" key="2">
    <source>
        <dbReference type="Proteomes" id="UP000886842"/>
    </source>
</evidence>
<dbReference type="InterPro" id="IPR052022">
    <property type="entry name" value="26kDa_periplasmic_antigen"/>
</dbReference>
<evidence type="ECO:0000313" key="1">
    <source>
        <dbReference type="EMBL" id="HIT76364.1"/>
    </source>
</evidence>
<dbReference type="Pfam" id="PF04402">
    <property type="entry name" value="SIMPL"/>
    <property type="match status" value="1"/>
</dbReference>
<dbReference type="PANTHER" id="PTHR34387">
    <property type="entry name" value="SLR1258 PROTEIN"/>
    <property type="match status" value="1"/>
</dbReference>
<dbReference type="Proteomes" id="UP000886842">
    <property type="component" value="Unassembled WGS sequence"/>
</dbReference>
<dbReference type="PANTHER" id="PTHR34387:SF1">
    <property type="entry name" value="PERIPLASMIC IMMUNOGENIC PROTEIN"/>
    <property type="match status" value="1"/>
</dbReference>
<name>A0A9D1GZI8_9ACTN</name>
<protein>
    <submittedName>
        <fullName evidence="1">SIMPL domain-containing protein</fullName>
    </submittedName>
</protein>